<proteinExistence type="predicted"/>
<sequence length="83" mass="8926">MMLPPIEQRLATELSVKPSQIQATVQLLDDVQIAHEAGLHAAIGAFTAQPVMSSAALPTDCSLILKPKAFSDLSRLYPDANRL</sequence>
<comment type="caution">
    <text evidence="1">The sequence shown here is derived from an EMBL/GenBank/DDBJ whole genome shotgun (WGS) entry which is preliminary data.</text>
</comment>
<gene>
    <name evidence="1" type="ORF">E6Q60_08600</name>
</gene>
<name>A0A5C7VS75_9PROT</name>
<organism evidence="1 2">
    <name type="scientific">Nitrosomonas oligotropha</name>
    <dbReference type="NCBI Taxonomy" id="42354"/>
    <lineage>
        <taxon>Bacteria</taxon>
        <taxon>Pseudomonadati</taxon>
        <taxon>Pseudomonadota</taxon>
        <taxon>Betaproteobacteria</taxon>
        <taxon>Nitrosomonadales</taxon>
        <taxon>Nitrosomonadaceae</taxon>
        <taxon>Nitrosomonas</taxon>
    </lineage>
</organism>
<evidence type="ECO:0000313" key="1">
    <source>
        <dbReference type="EMBL" id="TXI27879.1"/>
    </source>
</evidence>
<dbReference type="Proteomes" id="UP000321055">
    <property type="component" value="Unassembled WGS sequence"/>
</dbReference>
<dbReference type="EMBL" id="SSFX01000065">
    <property type="protein sequence ID" value="TXI27879.1"/>
    <property type="molecule type" value="Genomic_DNA"/>
</dbReference>
<protein>
    <submittedName>
        <fullName evidence="1">Uncharacterized protein</fullName>
    </submittedName>
</protein>
<dbReference type="AlphaFoldDB" id="A0A5C7VS75"/>
<evidence type="ECO:0000313" key="2">
    <source>
        <dbReference type="Proteomes" id="UP000321055"/>
    </source>
</evidence>
<reference evidence="1 2" key="1">
    <citation type="submission" date="2018-09" db="EMBL/GenBank/DDBJ databases">
        <title>Metagenome Assembled Genomes from an Advanced Water Purification Facility.</title>
        <authorList>
            <person name="Stamps B.W."/>
            <person name="Spear J.R."/>
        </authorList>
    </citation>
    <scope>NUCLEOTIDE SEQUENCE [LARGE SCALE GENOMIC DNA]</scope>
    <source>
        <strain evidence="1">Bin_54_1</strain>
    </source>
</reference>
<accession>A0A5C7VS75</accession>